<accession>A0A1V3XCE8</accession>
<dbReference type="GO" id="GO:0009055">
    <property type="term" value="F:electron transfer activity"/>
    <property type="evidence" value="ECO:0007669"/>
    <property type="project" value="TreeGrafter"/>
</dbReference>
<evidence type="ECO:0000256" key="6">
    <source>
        <dbReference type="ARBA" id="ARBA00022692"/>
    </source>
</evidence>
<dbReference type="InterPro" id="IPR003317">
    <property type="entry name" value="Cyt-d_oxidase_su2"/>
</dbReference>
<keyword evidence="10" id="KW-0408">Iron</keyword>
<evidence type="ECO:0000256" key="8">
    <source>
        <dbReference type="ARBA" id="ARBA00022982"/>
    </source>
</evidence>
<keyword evidence="11 12" id="KW-0472">Membrane</keyword>
<dbReference type="PANTHER" id="PTHR43141:SF5">
    <property type="entry name" value="CYTOCHROME BD-I UBIQUINOL OXIDASE SUBUNIT 2"/>
    <property type="match status" value="1"/>
</dbReference>
<evidence type="ECO:0000256" key="1">
    <source>
        <dbReference type="ARBA" id="ARBA00004651"/>
    </source>
</evidence>
<comment type="subcellular location">
    <subcellularLocation>
        <location evidence="1">Cell membrane</location>
        <topology evidence="1">Multi-pass membrane protein</topology>
    </subcellularLocation>
</comment>
<dbReference type="Pfam" id="PF02322">
    <property type="entry name" value="Cyt_bd_oxida_II"/>
    <property type="match status" value="1"/>
</dbReference>
<dbReference type="Proteomes" id="UP000188532">
    <property type="component" value="Unassembled WGS sequence"/>
</dbReference>
<dbReference type="GO" id="GO:0070069">
    <property type="term" value="C:cytochrome complex"/>
    <property type="evidence" value="ECO:0007669"/>
    <property type="project" value="TreeGrafter"/>
</dbReference>
<dbReference type="GO" id="GO:0016682">
    <property type="term" value="F:oxidoreductase activity, acting on diphenols and related substances as donors, oxygen as acceptor"/>
    <property type="evidence" value="ECO:0007669"/>
    <property type="project" value="TreeGrafter"/>
</dbReference>
<evidence type="ECO:0000256" key="7">
    <source>
        <dbReference type="ARBA" id="ARBA00022723"/>
    </source>
</evidence>
<keyword evidence="3" id="KW-0813">Transport</keyword>
<dbReference type="GO" id="GO:0019646">
    <property type="term" value="P:aerobic electron transport chain"/>
    <property type="evidence" value="ECO:0007669"/>
    <property type="project" value="TreeGrafter"/>
</dbReference>
<reference evidence="13 14" key="1">
    <citation type="submission" date="2017-02" db="EMBL/GenBank/DDBJ databases">
        <title>Complete genome sequences of Mycobacterium kansasii strains isolated from rhesus macaques.</title>
        <authorList>
            <person name="Panda A."/>
            <person name="Nagaraj S."/>
            <person name="Zhao X."/>
            <person name="Tettelin H."/>
            <person name="Detolla L.J."/>
        </authorList>
    </citation>
    <scope>NUCLEOTIDE SEQUENCE [LARGE SCALE GENOMIC DNA]</scope>
    <source>
        <strain evidence="13 14">11-3469</strain>
    </source>
</reference>
<keyword evidence="7" id="KW-0479">Metal-binding</keyword>
<evidence type="ECO:0000256" key="12">
    <source>
        <dbReference type="SAM" id="Phobius"/>
    </source>
</evidence>
<evidence type="ECO:0000256" key="9">
    <source>
        <dbReference type="ARBA" id="ARBA00022989"/>
    </source>
</evidence>
<keyword evidence="9 12" id="KW-1133">Transmembrane helix</keyword>
<keyword evidence="5" id="KW-0349">Heme</keyword>
<comment type="similarity">
    <text evidence="2">Belongs to the cytochrome ubiquinol oxidase subunit 2 family.</text>
</comment>
<evidence type="ECO:0000256" key="4">
    <source>
        <dbReference type="ARBA" id="ARBA00022475"/>
    </source>
</evidence>
<evidence type="ECO:0000256" key="2">
    <source>
        <dbReference type="ARBA" id="ARBA00007543"/>
    </source>
</evidence>
<keyword evidence="4" id="KW-1003">Cell membrane</keyword>
<keyword evidence="8" id="KW-0249">Electron transport</keyword>
<evidence type="ECO:0000256" key="11">
    <source>
        <dbReference type="ARBA" id="ARBA00023136"/>
    </source>
</evidence>
<feature type="transmembrane region" description="Helical" evidence="12">
    <location>
        <begin position="82"/>
        <end position="100"/>
    </location>
</feature>
<keyword evidence="6 12" id="KW-0812">Transmembrane</keyword>
<name>A0A1V3XCE8_MYCKA</name>
<sequence length="120" mass="12700">MAGLGRFRCRRGSWLPAVLWGVAFAILVHGLPVDGDGHIHLGIGDVLNAYTLLGGLATAGLFLQYGAVFIALKTAGPIRDSAYRIALWLALAATVLVGGSECGPSWRMASNGPGLRWAWR</sequence>
<proteinExistence type="inferred from homology"/>
<evidence type="ECO:0000256" key="3">
    <source>
        <dbReference type="ARBA" id="ARBA00022448"/>
    </source>
</evidence>
<dbReference type="PANTHER" id="PTHR43141">
    <property type="entry name" value="CYTOCHROME BD2 SUBUNIT II"/>
    <property type="match status" value="1"/>
</dbReference>
<evidence type="ECO:0000256" key="5">
    <source>
        <dbReference type="ARBA" id="ARBA00022617"/>
    </source>
</evidence>
<evidence type="ECO:0000256" key="10">
    <source>
        <dbReference type="ARBA" id="ARBA00023004"/>
    </source>
</evidence>
<comment type="caution">
    <text evidence="13">The sequence shown here is derived from an EMBL/GenBank/DDBJ whole genome shotgun (WGS) entry which is preliminary data.</text>
</comment>
<dbReference type="GO" id="GO:0046872">
    <property type="term" value="F:metal ion binding"/>
    <property type="evidence" value="ECO:0007669"/>
    <property type="project" value="UniProtKB-KW"/>
</dbReference>
<organism evidence="13 14">
    <name type="scientific">Mycobacterium kansasii</name>
    <dbReference type="NCBI Taxonomy" id="1768"/>
    <lineage>
        <taxon>Bacteria</taxon>
        <taxon>Bacillati</taxon>
        <taxon>Actinomycetota</taxon>
        <taxon>Actinomycetes</taxon>
        <taxon>Mycobacteriales</taxon>
        <taxon>Mycobacteriaceae</taxon>
        <taxon>Mycobacterium</taxon>
    </lineage>
</organism>
<dbReference type="EMBL" id="MVBN01000003">
    <property type="protein sequence ID" value="OOK76893.1"/>
    <property type="molecule type" value="Genomic_DNA"/>
</dbReference>
<dbReference type="AlphaFoldDB" id="A0A1V3XCE8"/>
<gene>
    <name evidence="13" type="ORF">BZL29_3338</name>
</gene>
<evidence type="ECO:0000313" key="13">
    <source>
        <dbReference type="EMBL" id="OOK76893.1"/>
    </source>
</evidence>
<feature type="transmembrane region" description="Helical" evidence="12">
    <location>
        <begin position="12"/>
        <end position="31"/>
    </location>
</feature>
<protein>
    <submittedName>
        <fullName evidence="13">Cytochrome oxidase subunit II family protein</fullName>
    </submittedName>
</protein>
<evidence type="ECO:0000313" key="14">
    <source>
        <dbReference type="Proteomes" id="UP000188532"/>
    </source>
</evidence>
<feature type="transmembrane region" description="Helical" evidence="12">
    <location>
        <begin position="51"/>
        <end position="70"/>
    </location>
</feature>
<dbReference type="GO" id="GO:0005886">
    <property type="term" value="C:plasma membrane"/>
    <property type="evidence" value="ECO:0007669"/>
    <property type="project" value="UniProtKB-SubCell"/>
</dbReference>